<feature type="transmembrane region" description="Helical" evidence="1">
    <location>
        <begin position="195"/>
        <end position="212"/>
    </location>
</feature>
<organism evidence="2 3">
    <name type="scientific">Filimonas lacunae</name>
    <dbReference type="NCBI Taxonomy" id="477680"/>
    <lineage>
        <taxon>Bacteria</taxon>
        <taxon>Pseudomonadati</taxon>
        <taxon>Bacteroidota</taxon>
        <taxon>Chitinophagia</taxon>
        <taxon>Chitinophagales</taxon>
        <taxon>Chitinophagaceae</taxon>
        <taxon>Filimonas</taxon>
    </lineage>
</organism>
<evidence type="ECO:0008006" key="4">
    <source>
        <dbReference type="Google" id="ProtNLM"/>
    </source>
</evidence>
<proteinExistence type="predicted"/>
<evidence type="ECO:0000313" key="2">
    <source>
        <dbReference type="EMBL" id="SIT22163.1"/>
    </source>
</evidence>
<keyword evidence="1" id="KW-0472">Membrane</keyword>
<dbReference type="RefSeq" id="WP_076380083.1">
    <property type="nucleotide sequence ID" value="NZ_AP017422.1"/>
</dbReference>
<accession>A0A173MCJ7</accession>
<reference evidence="3" key="1">
    <citation type="submission" date="2017-01" db="EMBL/GenBank/DDBJ databases">
        <authorList>
            <person name="Varghese N."/>
            <person name="Submissions S."/>
        </authorList>
    </citation>
    <scope>NUCLEOTIDE SEQUENCE [LARGE SCALE GENOMIC DNA]</scope>
    <source>
        <strain evidence="3">DSM 21054</strain>
    </source>
</reference>
<keyword evidence="1" id="KW-0812">Transmembrane</keyword>
<evidence type="ECO:0000313" key="3">
    <source>
        <dbReference type="Proteomes" id="UP000186917"/>
    </source>
</evidence>
<dbReference type="EMBL" id="FTOR01000005">
    <property type="protein sequence ID" value="SIT22163.1"/>
    <property type="molecule type" value="Genomic_DNA"/>
</dbReference>
<keyword evidence="3" id="KW-1185">Reference proteome</keyword>
<feature type="transmembrane region" description="Helical" evidence="1">
    <location>
        <begin position="21"/>
        <end position="44"/>
    </location>
</feature>
<feature type="transmembrane region" description="Helical" evidence="1">
    <location>
        <begin position="224"/>
        <end position="244"/>
    </location>
</feature>
<gene>
    <name evidence="2" type="ORF">SAMN05421788_105249</name>
</gene>
<evidence type="ECO:0000256" key="1">
    <source>
        <dbReference type="SAM" id="Phobius"/>
    </source>
</evidence>
<dbReference type="STRING" id="477680.SAMN05421788_105249"/>
<dbReference type="AlphaFoldDB" id="A0A173MCJ7"/>
<dbReference type="KEGG" id="fln:FLA_1299"/>
<protein>
    <recommendedName>
        <fullName evidence="4">ABC-2 type transport system permease protein</fullName>
    </recommendedName>
</protein>
<feature type="transmembrane region" description="Helical" evidence="1">
    <location>
        <begin position="265"/>
        <end position="284"/>
    </location>
</feature>
<name>A0A173MCJ7_9BACT</name>
<feature type="transmembrane region" description="Helical" evidence="1">
    <location>
        <begin position="50"/>
        <end position="71"/>
    </location>
</feature>
<feature type="transmembrane region" description="Helical" evidence="1">
    <location>
        <begin position="296"/>
        <end position="316"/>
    </location>
</feature>
<feature type="transmembrane region" description="Helical" evidence="1">
    <location>
        <begin position="104"/>
        <end position="127"/>
    </location>
</feature>
<feature type="transmembrane region" description="Helical" evidence="1">
    <location>
        <begin position="328"/>
        <end position="359"/>
    </location>
</feature>
<dbReference type="OrthoDB" id="647466at2"/>
<keyword evidence="1" id="KW-1133">Transmembrane helix</keyword>
<sequence>MSYPFRLLRKSLVAPFYKENMSLFFFLITVMFCVVNVVDGAGLFEYHYSLTLGMLTGISFMLLVFVAWLLYARKCAGFVAALLQRQDYAFVHIYRCKPLARQMLLFMGVSLLLLLPLFLYGLFVVYVGWHSHHLPATGVVWGYLLLLAGGNAVVWVYRLHHPATHKAAAGLRLGRSLLSRYPFMLLQQVLEKQKVLWLSIKVYSCGVLFLIARNNTEASYDFSFPFLFFLFGVFANGIIIHRLREFEETHLFFYRSMPVSLGKKWAQYCSVYAVLLLPEMITVLQLTPVHLHVADAIWSNLAVYSLLLLMNSIAFVRSFSARQYLKVLLYLFFVYAGFLICSGLPYLCVLGFVAAWGIFNRFYYRFQPAGAHVHRM</sequence>
<dbReference type="Proteomes" id="UP000186917">
    <property type="component" value="Unassembled WGS sequence"/>
</dbReference>
<feature type="transmembrane region" description="Helical" evidence="1">
    <location>
        <begin position="139"/>
        <end position="157"/>
    </location>
</feature>